<dbReference type="SUPFAM" id="SSF52972">
    <property type="entry name" value="ITPase-like"/>
    <property type="match status" value="1"/>
</dbReference>
<dbReference type="OrthoDB" id="4968544at2759"/>
<dbReference type="InterPro" id="IPR029001">
    <property type="entry name" value="ITPase-like_fam"/>
</dbReference>
<name>A0A6A5WL85_9PLEO</name>
<protein>
    <submittedName>
        <fullName evidence="1">Uncharacterized protein</fullName>
    </submittedName>
</protein>
<evidence type="ECO:0000313" key="2">
    <source>
        <dbReference type="Proteomes" id="UP000799779"/>
    </source>
</evidence>
<dbReference type="Gene3D" id="3.90.950.10">
    <property type="match status" value="1"/>
</dbReference>
<evidence type="ECO:0000313" key="1">
    <source>
        <dbReference type="EMBL" id="KAF2002633.1"/>
    </source>
</evidence>
<dbReference type="Proteomes" id="UP000799779">
    <property type="component" value="Unassembled WGS sequence"/>
</dbReference>
<sequence length="271" mass="30259">MADFLTQNLFLNLDQDISVDMPQGSSANDVANVKEHTENNPKSATNTAEAFENTEMIVPSFKDPVLPPFPHHQYPSFGSNILLLTPTQNKFKTKLLRETFENQIPKGQILHTLCIAFDSGVGEQPYNEAGLQGAWNRISNALHYLDKPENQTILKEEKIGTVIVASIENYIQITDVERPTDYGVIVIHNTTTDKTVATLSQGVTVPIKYLDRARKLGFEDEEKNFGKVTVGVLFAEEVEGIDKANWHEVVAGKSRYDILTEAVSKIDIPWS</sequence>
<reference evidence="1" key="1">
    <citation type="journal article" date="2020" name="Stud. Mycol.">
        <title>101 Dothideomycetes genomes: a test case for predicting lifestyles and emergence of pathogens.</title>
        <authorList>
            <person name="Haridas S."/>
            <person name="Albert R."/>
            <person name="Binder M."/>
            <person name="Bloem J."/>
            <person name="Labutti K."/>
            <person name="Salamov A."/>
            <person name="Andreopoulos B."/>
            <person name="Baker S."/>
            <person name="Barry K."/>
            <person name="Bills G."/>
            <person name="Bluhm B."/>
            <person name="Cannon C."/>
            <person name="Castanera R."/>
            <person name="Culley D."/>
            <person name="Daum C."/>
            <person name="Ezra D."/>
            <person name="Gonzalez J."/>
            <person name="Henrissat B."/>
            <person name="Kuo A."/>
            <person name="Liang C."/>
            <person name="Lipzen A."/>
            <person name="Lutzoni F."/>
            <person name="Magnuson J."/>
            <person name="Mondo S."/>
            <person name="Nolan M."/>
            <person name="Ohm R."/>
            <person name="Pangilinan J."/>
            <person name="Park H.-J."/>
            <person name="Ramirez L."/>
            <person name="Alfaro M."/>
            <person name="Sun H."/>
            <person name="Tritt A."/>
            <person name="Yoshinaga Y."/>
            <person name="Zwiers L.-H."/>
            <person name="Turgeon B."/>
            <person name="Goodwin S."/>
            <person name="Spatafora J."/>
            <person name="Crous P."/>
            <person name="Grigoriev I."/>
        </authorList>
    </citation>
    <scope>NUCLEOTIDE SEQUENCE</scope>
    <source>
        <strain evidence="1">CBS 123094</strain>
    </source>
</reference>
<dbReference type="AlphaFoldDB" id="A0A6A5WL85"/>
<keyword evidence="2" id="KW-1185">Reference proteome</keyword>
<gene>
    <name evidence="1" type="ORF">P154DRAFT_130860</name>
</gene>
<accession>A0A6A5WL85</accession>
<dbReference type="EMBL" id="ML977576">
    <property type="protein sequence ID" value="KAF2002633.1"/>
    <property type="molecule type" value="Genomic_DNA"/>
</dbReference>
<proteinExistence type="predicted"/>
<organism evidence="1 2">
    <name type="scientific">Amniculicola lignicola CBS 123094</name>
    <dbReference type="NCBI Taxonomy" id="1392246"/>
    <lineage>
        <taxon>Eukaryota</taxon>
        <taxon>Fungi</taxon>
        <taxon>Dikarya</taxon>
        <taxon>Ascomycota</taxon>
        <taxon>Pezizomycotina</taxon>
        <taxon>Dothideomycetes</taxon>
        <taxon>Pleosporomycetidae</taxon>
        <taxon>Pleosporales</taxon>
        <taxon>Amniculicolaceae</taxon>
        <taxon>Amniculicola</taxon>
    </lineage>
</organism>